<evidence type="ECO:0000256" key="3">
    <source>
        <dbReference type="ARBA" id="ARBA00022618"/>
    </source>
</evidence>
<evidence type="ECO:0000256" key="8">
    <source>
        <dbReference type="SAM" id="MobiDB-lite"/>
    </source>
</evidence>
<organism evidence="11 12">
    <name type="scientific">Crossiella cryophila</name>
    <dbReference type="NCBI Taxonomy" id="43355"/>
    <lineage>
        <taxon>Bacteria</taxon>
        <taxon>Bacillati</taxon>
        <taxon>Actinomycetota</taxon>
        <taxon>Actinomycetes</taxon>
        <taxon>Pseudonocardiales</taxon>
        <taxon>Pseudonocardiaceae</taxon>
        <taxon>Crossiella</taxon>
    </lineage>
</organism>
<dbReference type="InterPro" id="IPR013685">
    <property type="entry name" value="POTRA_FtsQ_type"/>
</dbReference>
<gene>
    <name evidence="11" type="ORF">HNR67_002922</name>
</gene>
<keyword evidence="7" id="KW-0131">Cell cycle</keyword>
<dbReference type="RefSeq" id="WP_185002577.1">
    <property type="nucleotide sequence ID" value="NZ_BAAAUI010000012.1"/>
</dbReference>
<sequence>MSATPQRGRRYTDPRRAARPRPASVRGRRPAARRRVAKLRRLLRPWVLMSAVTVLVGLGYVLYYTGLFAVREVRFEGLKALSAEDIRTAANVPDGTPLLQVDTEEVAARIGAVPRVFTVRVERSFPSSLVVTVDERSPVAVFEGADGPQLVDSTGRAYATVPKPPDGLPALKVRSAAPDDPAAKAAVDVLAAVPEKLRPEVLEVFAEVPGDVRLRLTGGREVRWGSTADSDRKALVLEPLLGRPGKIFNISSPDLPTVV</sequence>
<keyword evidence="5 9" id="KW-1133">Transmembrane helix</keyword>
<feature type="transmembrane region" description="Helical" evidence="9">
    <location>
        <begin position="43"/>
        <end position="64"/>
    </location>
</feature>
<protein>
    <submittedName>
        <fullName evidence="11">Cell division protein FtsQ</fullName>
    </submittedName>
</protein>
<evidence type="ECO:0000313" key="11">
    <source>
        <dbReference type="EMBL" id="MBB4676804.1"/>
    </source>
</evidence>
<keyword evidence="6 9" id="KW-0472">Membrane</keyword>
<dbReference type="PANTHER" id="PTHR37820:SF1">
    <property type="entry name" value="CELL DIVISION PROTEIN FTSQ"/>
    <property type="match status" value="1"/>
</dbReference>
<evidence type="ECO:0000256" key="5">
    <source>
        <dbReference type="ARBA" id="ARBA00022989"/>
    </source>
</evidence>
<dbReference type="GO" id="GO:0005886">
    <property type="term" value="C:plasma membrane"/>
    <property type="evidence" value="ECO:0007669"/>
    <property type="project" value="TreeGrafter"/>
</dbReference>
<evidence type="ECO:0000313" key="12">
    <source>
        <dbReference type="Proteomes" id="UP000533598"/>
    </source>
</evidence>
<keyword evidence="4 9" id="KW-0812">Transmembrane</keyword>
<feature type="region of interest" description="Disordered" evidence="8">
    <location>
        <begin position="1"/>
        <end position="31"/>
    </location>
</feature>
<dbReference type="InterPro" id="IPR034746">
    <property type="entry name" value="POTRA"/>
</dbReference>
<dbReference type="InterPro" id="IPR050487">
    <property type="entry name" value="FtsQ_DivIB"/>
</dbReference>
<comment type="subcellular location">
    <subcellularLocation>
        <location evidence="1">Membrane</location>
    </subcellularLocation>
</comment>
<accession>A0A7W7CC28</accession>
<evidence type="ECO:0000259" key="10">
    <source>
        <dbReference type="PROSITE" id="PS51779"/>
    </source>
</evidence>
<reference evidence="11 12" key="1">
    <citation type="submission" date="2020-08" db="EMBL/GenBank/DDBJ databases">
        <title>Sequencing the genomes of 1000 actinobacteria strains.</title>
        <authorList>
            <person name="Klenk H.-P."/>
        </authorList>
    </citation>
    <scope>NUCLEOTIDE SEQUENCE [LARGE SCALE GENOMIC DNA]</scope>
    <source>
        <strain evidence="11 12">DSM 44230</strain>
    </source>
</reference>
<keyword evidence="2" id="KW-1003">Cell membrane</keyword>
<dbReference type="PANTHER" id="PTHR37820">
    <property type="entry name" value="CELL DIVISION PROTEIN DIVIB"/>
    <property type="match status" value="1"/>
</dbReference>
<evidence type="ECO:0000256" key="9">
    <source>
        <dbReference type="SAM" id="Phobius"/>
    </source>
</evidence>
<dbReference type="EMBL" id="JACHMH010000001">
    <property type="protein sequence ID" value="MBB4676804.1"/>
    <property type="molecule type" value="Genomic_DNA"/>
</dbReference>
<evidence type="ECO:0000256" key="4">
    <source>
        <dbReference type="ARBA" id="ARBA00022692"/>
    </source>
</evidence>
<dbReference type="InterPro" id="IPR005548">
    <property type="entry name" value="Cell_div_FtsQ/DivIB_C"/>
</dbReference>
<keyword evidence="3 11" id="KW-0132">Cell division</keyword>
<evidence type="ECO:0000256" key="1">
    <source>
        <dbReference type="ARBA" id="ARBA00004370"/>
    </source>
</evidence>
<dbReference type="Gene3D" id="3.10.20.310">
    <property type="entry name" value="membrane protein fhac"/>
    <property type="match status" value="1"/>
</dbReference>
<evidence type="ECO:0000256" key="6">
    <source>
        <dbReference type="ARBA" id="ARBA00023136"/>
    </source>
</evidence>
<evidence type="ECO:0000256" key="2">
    <source>
        <dbReference type="ARBA" id="ARBA00022475"/>
    </source>
</evidence>
<dbReference type="Proteomes" id="UP000533598">
    <property type="component" value="Unassembled WGS sequence"/>
</dbReference>
<dbReference type="PROSITE" id="PS51779">
    <property type="entry name" value="POTRA"/>
    <property type="match status" value="1"/>
</dbReference>
<name>A0A7W7CC28_9PSEU</name>
<dbReference type="AlphaFoldDB" id="A0A7W7CC28"/>
<dbReference type="Pfam" id="PF08478">
    <property type="entry name" value="POTRA_1"/>
    <property type="match status" value="1"/>
</dbReference>
<evidence type="ECO:0000256" key="7">
    <source>
        <dbReference type="ARBA" id="ARBA00023306"/>
    </source>
</evidence>
<keyword evidence="12" id="KW-1185">Reference proteome</keyword>
<feature type="domain" description="POTRA" evidence="10">
    <location>
        <begin position="68"/>
        <end position="136"/>
    </location>
</feature>
<dbReference type="Pfam" id="PF03799">
    <property type="entry name" value="FtsQ_DivIB_C"/>
    <property type="match status" value="1"/>
</dbReference>
<proteinExistence type="predicted"/>
<comment type="caution">
    <text evidence="11">The sequence shown here is derived from an EMBL/GenBank/DDBJ whole genome shotgun (WGS) entry which is preliminary data.</text>
</comment>
<dbReference type="GO" id="GO:0051301">
    <property type="term" value="P:cell division"/>
    <property type="evidence" value="ECO:0007669"/>
    <property type="project" value="UniProtKB-KW"/>
</dbReference>